<evidence type="ECO:0000256" key="1">
    <source>
        <dbReference type="SAM" id="MobiDB-lite"/>
    </source>
</evidence>
<evidence type="ECO:0000313" key="3">
    <source>
        <dbReference type="EMBL" id="KAA8478611.1"/>
    </source>
</evidence>
<gene>
    <name evidence="5" type="ORF">BACERE00174_02271</name>
    <name evidence="3" type="ORF">FYW06_09735</name>
    <name evidence="4" type="ORF">P6U22_02195</name>
</gene>
<feature type="region of interest" description="Disordered" evidence="1">
    <location>
        <begin position="231"/>
        <end position="289"/>
    </location>
</feature>
<comment type="caution">
    <text evidence="3">The sequence shown here is derived from an EMBL/GenBank/DDBJ whole genome shotgun (WGS) entry which is preliminary data.</text>
</comment>
<keyword evidence="2" id="KW-0732">Signal</keyword>
<evidence type="ECO:0000313" key="6">
    <source>
        <dbReference type="Proteomes" id="UP000194422"/>
    </source>
</evidence>
<dbReference type="EMBL" id="FWYW01000063">
    <property type="protein sequence ID" value="SMD91817.1"/>
    <property type="molecule type" value="Genomic_DNA"/>
</dbReference>
<dbReference type="EMBL" id="JARPRV010000001">
    <property type="protein sequence ID" value="MDG0940027.1"/>
    <property type="molecule type" value="Genomic_DNA"/>
</dbReference>
<keyword evidence="8" id="KW-1185">Reference proteome</keyword>
<feature type="compositionally biased region" description="Basic and acidic residues" evidence="1">
    <location>
        <begin position="280"/>
        <end position="289"/>
    </location>
</feature>
<sequence>MFNKKAFKKLFLLGAMSLLTLSACSAKEKANYEPYKKHESVENAQREEGTSNSDKGEKIDEEPAKDEELQQVEETTKEDKEINDRRPYYKDANNDAPTVSLEQYEGIKVGMSANKVKEIAGAPRFIEKYKSFSIYGYLGHGGEGTMTITFNPDGSVTKKEQDGLRNTRIQDATANGGNEGRVTSNHERDSKPATKSNAKIPNDYCGHGHDETKELAHGCDKIIDREAHRRHIEQQEREYEEQQRKEMEQYELSEEDKMRIKRQEKRWNTPSGGIGGTWQDEMKEMESQE</sequence>
<feature type="compositionally biased region" description="Basic and acidic residues" evidence="1">
    <location>
        <begin position="31"/>
        <end position="93"/>
    </location>
</feature>
<dbReference type="GeneID" id="75087613"/>
<evidence type="ECO:0000313" key="4">
    <source>
        <dbReference type="EMBL" id="MDG0940027.1"/>
    </source>
</evidence>
<evidence type="ECO:0000313" key="8">
    <source>
        <dbReference type="Proteomes" id="UP001221338"/>
    </source>
</evidence>
<feature type="chain" id="PRO_5044622145" description="Outer membrane protein assembly factor BamE" evidence="2">
    <location>
        <begin position="27"/>
        <end position="289"/>
    </location>
</feature>
<accession>A0A5M9GXW2</accession>
<dbReference type="Proteomes" id="UP000325411">
    <property type="component" value="Unassembled WGS sequence"/>
</dbReference>
<reference evidence="5 6" key="1">
    <citation type="submission" date="2017-04" db="EMBL/GenBank/DDBJ databases">
        <authorList>
            <person name="Criscuolo A."/>
        </authorList>
    </citation>
    <scope>NUCLEOTIDE SEQUENCE [LARGE SCALE GENOMIC DNA]</scope>
    <source>
        <strain evidence="5">16-00174</strain>
    </source>
</reference>
<proteinExistence type="predicted"/>
<evidence type="ECO:0008006" key="9">
    <source>
        <dbReference type="Google" id="ProtNLM"/>
    </source>
</evidence>
<dbReference type="Proteomes" id="UP001221338">
    <property type="component" value="Unassembled WGS sequence"/>
</dbReference>
<dbReference type="Gene3D" id="3.10.450.730">
    <property type="entry name" value="BLIP domain"/>
    <property type="match status" value="1"/>
</dbReference>
<feature type="region of interest" description="Disordered" evidence="1">
    <location>
        <begin position="171"/>
        <end position="203"/>
    </location>
</feature>
<evidence type="ECO:0000256" key="2">
    <source>
        <dbReference type="SAM" id="SignalP"/>
    </source>
</evidence>
<name>A0A5M9GXW2_9BACI</name>
<protein>
    <recommendedName>
        <fullName evidence="9">Outer membrane protein assembly factor BamE</fullName>
    </recommendedName>
</protein>
<feature type="region of interest" description="Disordered" evidence="1">
    <location>
        <begin position="31"/>
        <end position="95"/>
    </location>
</feature>
<dbReference type="RefSeq" id="WP_002028537.1">
    <property type="nucleotide sequence ID" value="NZ_CP040880.1"/>
</dbReference>
<reference evidence="4 8" key="3">
    <citation type="submission" date="2023-03" db="EMBL/GenBank/DDBJ databases">
        <title>Genetic diversity of Bacillus cereus sensu lato isolates from Slovenia.</title>
        <authorList>
            <person name="Abdelli M."/>
        </authorList>
    </citation>
    <scope>NUCLEOTIDE SEQUENCE [LARGE SCALE GENOMIC DNA]</scope>
    <source>
        <strain evidence="4 8">SIBC61B</strain>
    </source>
</reference>
<reference evidence="3 7" key="2">
    <citation type="submission" date="2019-09" db="EMBL/GenBank/DDBJ databases">
        <authorList>
            <person name="Geng P."/>
            <person name="Wan X."/>
            <person name="Zhou G."/>
            <person name="Yuan Z."/>
            <person name="Hu X."/>
        </authorList>
    </citation>
    <scope>NUCLEOTIDE SEQUENCE [LARGE SCALE GENOMIC DNA]</scope>
    <source>
        <strain evidence="3 7">EFR-4</strain>
    </source>
</reference>
<feature type="compositionally biased region" description="Basic and acidic residues" evidence="1">
    <location>
        <begin position="231"/>
        <end position="248"/>
    </location>
</feature>
<feature type="signal peptide" evidence="2">
    <location>
        <begin position="1"/>
        <end position="26"/>
    </location>
</feature>
<evidence type="ECO:0000313" key="5">
    <source>
        <dbReference type="EMBL" id="SMD91817.1"/>
    </source>
</evidence>
<dbReference type="PROSITE" id="PS51257">
    <property type="entry name" value="PROKAR_LIPOPROTEIN"/>
    <property type="match status" value="1"/>
</dbReference>
<evidence type="ECO:0000313" key="7">
    <source>
        <dbReference type="Proteomes" id="UP000325411"/>
    </source>
</evidence>
<dbReference type="Proteomes" id="UP000194422">
    <property type="component" value="Unassembled WGS sequence"/>
</dbReference>
<dbReference type="EMBL" id="VXCE01000005">
    <property type="protein sequence ID" value="KAA8478611.1"/>
    <property type="molecule type" value="Genomic_DNA"/>
</dbReference>
<organism evidence="3 7">
    <name type="scientific">Bacillus paranthracis</name>
    <dbReference type="NCBI Taxonomy" id="2026186"/>
    <lineage>
        <taxon>Bacteria</taxon>
        <taxon>Bacillati</taxon>
        <taxon>Bacillota</taxon>
        <taxon>Bacilli</taxon>
        <taxon>Bacillales</taxon>
        <taxon>Bacillaceae</taxon>
        <taxon>Bacillus</taxon>
        <taxon>Bacillus cereus group</taxon>
    </lineage>
</organism>
<dbReference type="AlphaFoldDB" id="A0A5M9GXW2"/>